<dbReference type="Gene3D" id="1.10.10.10">
    <property type="entry name" value="Winged helix-like DNA-binding domain superfamily/Winged helix DNA-binding domain"/>
    <property type="match status" value="1"/>
</dbReference>
<sequence length="395" mass="41041">MRIELTPAAARAALSGVRDDDLEEADLMDAFARLVWSVVVEPGDGVAGRVVEEWGAAEALRRLIAGHPLQTNGIDASDLAKGLSRWKPRGDATAVRAATESARRTGARLVLPDDPGWPGRLADLGVHAPFVLWARGDVALVADEMPTVAIVGARAATAYGEHVAAELAAELASAGVTIVSGAAYGIDGVAHRSALHVGGRTVALLAGGVDRPYPSGHAALIDATARSGAVLAETPCGTPPTKWRFLARNRLIAALADTTVIVEAGVRSGSLNTAAHAAALGRPLGAVPGAVTSASSAGCHRVIRDFDGSLITGAADVRELLGLTDAPTLSFDETRTDEMTRVLDAMSTRQSRSPDEIARRSGIEPQEVRGLIALAELSGQVLERADGWRRALSTR</sequence>
<dbReference type="Pfam" id="PF02481">
    <property type="entry name" value="DNA_processg_A"/>
    <property type="match status" value="1"/>
</dbReference>
<evidence type="ECO:0000259" key="3">
    <source>
        <dbReference type="Pfam" id="PF17782"/>
    </source>
</evidence>
<proteinExistence type="inferred from homology"/>
<comment type="caution">
    <text evidence="4">The sequence shown here is derived from an EMBL/GenBank/DDBJ whole genome shotgun (WGS) entry which is preliminary data.</text>
</comment>
<dbReference type="PANTHER" id="PTHR43022">
    <property type="entry name" value="PROTEIN SMF"/>
    <property type="match status" value="1"/>
</dbReference>
<dbReference type="EMBL" id="VRSV01000001">
    <property type="protein sequence ID" value="TXK13850.1"/>
    <property type="molecule type" value="Genomic_DNA"/>
</dbReference>
<evidence type="ECO:0000259" key="2">
    <source>
        <dbReference type="Pfam" id="PF02481"/>
    </source>
</evidence>
<dbReference type="Pfam" id="PF17782">
    <property type="entry name" value="WHD_DprA"/>
    <property type="match status" value="1"/>
</dbReference>
<feature type="domain" description="DprA winged helix" evidence="3">
    <location>
        <begin position="333"/>
        <end position="386"/>
    </location>
</feature>
<name>A0A5C8I6K8_9MICO</name>
<dbReference type="OrthoDB" id="9785707at2"/>
<evidence type="ECO:0000256" key="1">
    <source>
        <dbReference type="ARBA" id="ARBA00006525"/>
    </source>
</evidence>
<dbReference type="RefSeq" id="WP_147894486.1">
    <property type="nucleotide sequence ID" value="NZ_BAAANR010000001.1"/>
</dbReference>
<reference evidence="4 5" key="1">
    <citation type="submission" date="2019-08" db="EMBL/GenBank/DDBJ databases">
        <authorList>
            <person name="Dong K."/>
        </authorList>
    </citation>
    <scope>NUCLEOTIDE SEQUENCE [LARGE SCALE GENOMIC DNA]</scope>
    <source>
        <strain evidence="4 5">JCM14558</strain>
    </source>
</reference>
<accession>A0A5C8I6K8</accession>
<dbReference type="PANTHER" id="PTHR43022:SF1">
    <property type="entry name" value="PROTEIN SMF"/>
    <property type="match status" value="1"/>
</dbReference>
<protein>
    <submittedName>
        <fullName evidence="4">DNA-protecting protein DprA</fullName>
    </submittedName>
</protein>
<dbReference type="AlphaFoldDB" id="A0A5C8I6K8"/>
<feature type="domain" description="Smf/DprA SLOG" evidence="2">
    <location>
        <begin position="109"/>
        <end position="320"/>
    </location>
</feature>
<dbReference type="SUPFAM" id="SSF102405">
    <property type="entry name" value="MCP/YpsA-like"/>
    <property type="match status" value="1"/>
</dbReference>
<dbReference type="InterPro" id="IPR057666">
    <property type="entry name" value="DrpA_SLOG"/>
</dbReference>
<gene>
    <name evidence="4" type="primary">dprA</name>
    <name evidence="4" type="ORF">FVP77_07640</name>
</gene>
<evidence type="ECO:0000313" key="4">
    <source>
        <dbReference type="EMBL" id="TXK13850.1"/>
    </source>
</evidence>
<comment type="similarity">
    <text evidence="1">Belongs to the DprA/Smf family.</text>
</comment>
<dbReference type="Proteomes" id="UP000321034">
    <property type="component" value="Unassembled WGS sequence"/>
</dbReference>
<dbReference type="Gene3D" id="3.40.50.450">
    <property type="match status" value="1"/>
</dbReference>
<evidence type="ECO:0000313" key="5">
    <source>
        <dbReference type="Proteomes" id="UP000321034"/>
    </source>
</evidence>
<organism evidence="4 5">
    <name type="scientific">Microbacterium hatanonis</name>
    <dbReference type="NCBI Taxonomy" id="404366"/>
    <lineage>
        <taxon>Bacteria</taxon>
        <taxon>Bacillati</taxon>
        <taxon>Actinomycetota</taxon>
        <taxon>Actinomycetes</taxon>
        <taxon>Micrococcales</taxon>
        <taxon>Microbacteriaceae</taxon>
        <taxon>Microbacterium</taxon>
    </lineage>
</organism>
<dbReference type="NCBIfam" id="TIGR00732">
    <property type="entry name" value="dprA"/>
    <property type="match status" value="1"/>
</dbReference>
<dbReference type="InterPro" id="IPR041614">
    <property type="entry name" value="DprA_WH"/>
</dbReference>
<keyword evidence="5" id="KW-1185">Reference proteome</keyword>
<dbReference type="InterPro" id="IPR003488">
    <property type="entry name" value="DprA"/>
</dbReference>
<dbReference type="GO" id="GO:0009294">
    <property type="term" value="P:DNA-mediated transformation"/>
    <property type="evidence" value="ECO:0007669"/>
    <property type="project" value="InterPro"/>
</dbReference>
<dbReference type="InterPro" id="IPR036388">
    <property type="entry name" value="WH-like_DNA-bd_sf"/>
</dbReference>